<dbReference type="RefSeq" id="WP_073457625.1">
    <property type="nucleotide sequence ID" value="NZ_FRAP01000010.1"/>
</dbReference>
<reference evidence="2 3" key="1">
    <citation type="submission" date="2016-11" db="EMBL/GenBank/DDBJ databases">
        <authorList>
            <person name="Jaros S."/>
            <person name="Januszkiewicz K."/>
            <person name="Wedrychowicz H."/>
        </authorList>
    </citation>
    <scope>NUCLEOTIDE SEQUENCE [LARGE SCALE GENOMIC DNA]</scope>
    <source>
        <strain evidence="2 3">DSM 43832</strain>
    </source>
</reference>
<name>A0A1M6UKC1_PSETH</name>
<dbReference type="InterPro" id="IPR036291">
    <property type="entry name" value="NAD(P)-bd_dom_sf"/>
</dbReference>
<feature type="domain" description="Saccharopine dehydrogenase NADP binding" evidence="1">
    <location>
        <begin position="7"/>
        <end position="126"/>
    </location>
</feature>
<protein>
    <submittedName>
        <fullName evidence="2">Uncharacterized conserved protein</fullName>
    </submittedName>
</protein>
<dbReference type="InterPro" id="IPR005097">
    <property type="entry name" value="Sacchrp_dh_NADP-bd"/>
</dbReference>
<dbReference type="SUPFAM" id="SSF51735">
    <property type="entry name" value="NAD(P)-binding Rossmann-fold domains"/>
    <property type="match status" value="1"/>
</dbReference>
<dbReference type="Pfam" id="PF03435">
    <property type="entry name" value="Sacchrp_dh_NADP"/>
    <property type="match status" value="1"/>
</dbReference>
<accession>A0A1M6UKC1</accession>
<dbReference type="Proteomes" id="UP000184363">
    <property type="component" value="Unassembled WGS sequence"/>
</dbReference>
<proteinExistence type="predicted"/>
<dbReference type="OrthoDB" id="4420885at2"/>
<keyword evidence="3" id="KW-1185">Reference proteome</keyword>
<dbReference type="AlphaFoldDB" id="A0A1M6UKC1"/>
<gene>
    <name evidence="2" type="ORF">SAMN05443637_110129</name>
</gene>
<dbReference type="EMBL" id="FRAP01000010">
    <property type="protein sequence ID" value="SHK69548.1"/>
    <property type="molecule type" value="Genomic_DNA"/>
</dbReference>
<dbReference type="STRING" id="1848.SAMN05443637_110129"/>
<dbReference type="PANTHER" id="PTHR43781">
    <property type="entry name" value="SACCHAROPINE DEHYDROGENASE"/>
    <property type="match status" value="1"/>
</dbReference>
<dbReference type="PANTHER" id="PTHR43781:SF1">
    <property type="entry name" value="SACCHAROPINE DEHYDROGENASE"/>
    <property type="match status" value="1"/>
</dbReference>
<dbReference type="Gene3D" id="3.40.50.720">
    <property type="entry name" value="NAD(P)-binding Rossmann-like Domain"/>
    <property type="match status" value="1"/>
</dbReference>
<evidence type="ECO:0000259" key="1">
    <source>
        <dbReference type="Pfam" id="PF03435"/>
    </source>
</evidence>
<evidence type="ECO:0000313" key="2">
    <source>
        <dbReference type="EMBL" id="SHK69548.1"/>
    </source>
</evidence>
<organism evidence="2 3">
    <name type="scientific">Pseudonocardia thermophila</name>
    <dbReference type="NCBI Taxonomy" id="1848"/>
    <lineage>
        <taxon>Bacteria</taxon>
        <taxon>Bacillati</taxon>
        <taxon>Actinomycetota</taxon>
        <taxon>Actinomycetes</taxon>
        <taxon>Pseudonocardiales</taxon>
        <taxon>Pseudonocardiaceae</taxon>
        <taxon>Pseudonocardia</taxon>
    </lineage>
</organism>
<evidence type="ECO:0000313" key="3">
    <source>
        <dbReference type="Proteomes" id="UP000184363"/>
    </source>
</evidence>
<sequence length="353" mass="36159">MAGLHKVVVYGAYGHTGRFVTAELVRRGLLPVLSGRDPVKLAALGARYPDLAQRPVALDDPVALAAVLAGADAVINTAGPFLDTATPLATAAVRAGVPYLDVSAEQASTAALHRGLAAAAEAAGIAVVPATAFYGGLADLLATAALAGEPAEEITIAIALDRWWPTEGTRVTGRRNTAPRLVVDGGRLVPLESPPPTRTWVFPAPFGAQDVVALPFSEIVTIAAHLEVEAVRSYLATRALQDLRDPATPAPVAVDDTGRSGQRFAVDVRVRTATGERRITASGQDIYAVTAPIVVEAVTRILDGRAPRTGVLAPGALLDAADVLAALSPVPLQVAGSGDVMAENCARAAGPAA</sequence>